<comment type="caution">
    <text evidence="1">The sequence shown here is derived from an EMBL/GenBank/DDBJ whole genome shotgun (WGS) entry which is preliminary data.</text>
</comment>
<proteinExistence type="predicted"/>
<organism evidence="1 2">
    <name type="scientific">Hymenobacter cyanobacteriorum</name>
    <dbReference type="NCBI Taxonomy" id="2926463"/>
    <lineage>
        <taxon>Bacteria</taxon>
        <taxon>Pseudomonadati</taxon>
        <taxon>Bacteroidota</taxon>
        <taxon>Cytophagia</taxon>
        <taxon>Cytophagales</taxon>
        <taxon>Hymenobacteraceae</taxon>
        <taxon>Hymenobacter</taxon>
    </lineage>
</organism>
<gene>
    <name evidence="1" type="ORF">MON38_11110</name>
</gene>
<sequence>MNDLRKAAYRGILYNFLLSIRSIPTTLNDDNQAMKLGKFAGPVAYQLHNLALASVNDFVGFDEAQFWSSMDIFNNNNPDTQLTYLRTQFERDLLAS</sequence>
<dbReference type="RefSeq" id="WP_241936239.1">
    <property type="nucleotide sequence ID" value="NZ_JALBGC010000003.1"/>
</dbReference>
<evidence type="ECO:0000313" key="1">
    <source>
        <dbReference type="EMBL" id="MCI1187970.1"/>
    </source>
</evidence>
<evidence type="ECO:0000313" key="2">
    <source>
        <dbReference type="Proteomes" id="UP001139193"/>
    </source>
</evidence>
<accession>A0A9X1VJ62</accession>
<reference evidence="1" key="1">
    <citation type="submission" date="2022-03" db="EMBL/GenBank/DDBJ databases">
        <title>Bacterial whole genome sequence for Hymenobacter sp. DH14.</title>
        <authorList>
            <person name="Le V."/>
        </authorList>
    </citation>
    <scope>NUCLEOTIDE SEQUENCE</scope>
    <source>
        <strain evidence="1">DH14</strain>
    </source>
</reference>
<name>A0A9X1VJ62_9BACT</name>
<protein>
    <submittedName>
        <fullName evidence="1">Uncharacterized protein</fullName>
    </submittedName>
</protein>
<dbReference type="Proteomes" id="UP001139193">
    <property type="component" value="Unassembled WGS sequence"/>
</dbReference>
<dbReference type="EMBL" id="JALBGC010000003">
    <property type="protein sequence ID" value="MCI1187970.1"/>
    <property type="molecule type" value="Genomic_DNA"/>
</dbReference>
<keyword evidence="2" id="KW-1185">Reference proteome</keyword>
<dbReference type="AlphaFoldDB" id="A0A9X1VJ62"/>